<name>A0A3S5B8H9_9PLAT</name>
<proteinExistence type="predicted"/>
<dbReference type="AlphaFoldDB" id="A0A3S5B8H9"/>
<organism evidence="1 2">
    <name type="scientific">Protopolystoma xenopodis</name>
    <dbReference type="NCBI Taxonomy" id="117903"/>
    <lineage>
        <taxon>Eukaryota</taxon>
        <taxon>Metazoa</taxon>
        <taxon>Spiralia</taxon>
        <taxon>Lophotrochozoa</taxon>
        <taxon>Platyhelminthes</taxon>
        <taxon>Monogenea</taxon>
        <taxon>Polyopisthocotylea</taxon>
        <taxon>Polystomatidea</taxon>
        <taxon>Polystomatidae</taxon>
        <taxon>Protopolystoma</taxon>
    </lineage>
</organism>
<keyword evidence="2" id="KW-1185">Reference proteome</keyword>
<accession>A0A3S5B8H9</accession>
<dbReference type="OrthoDB" id="418142at2759"/>
<dbReference type="EMBL" id="CAAALY010261574">
    <property type="protein sequence ID" value="VEL39531.1"/>
    <property type="molecule type" value="Genomic_DNA"/>
</dbReference>
<gene>
    <name evidence="1" type="ORF">PXEA_LOCUS32971</name>
</gene>
<reference evidence="1" key="1">
    <citation type="submission" date="2018-11" db="EMBL/GenBank/DDBJ databases">
        <authorList>
            <consortium name="Pathogen Informatics"/>
        </authorList>
    </citation>
    <scope>NUCLEOTIDE SEQUENCE</scope>
</reference>
<dbReference type="Proteomes" id="UP000784294">
    <property type="component" value="Unassembled WGS sequence"/>
</dbReference>
<comment type="caution">
    <text evidence="1">The sequence shown here is derived from an EMBL/GenBank/DDBJ whole genome shotgun (WGS) entry which is preliminary data.</text>
</comment>
<evidence type="ECO:0000313" key="2">
    <source>
        <dbReference type="Proteomes" id="UP000784294"/>
    </source>
</evidence>
<sequence length="200" mass="21856">MAIQPAWAGLLGQLTGPLSRDAESECSRHGVELAFTRLWRLLVFEAGRADQLEALAAVGLCLDTAWVTHSGQPPRLHLCVGQNLVGRSLVDEWLPQPEMGMGIGIGIRNATPTIGQLCAQVDRLLGQLPRRPDLVTLVRSVRDGYTPHDRQPDIEAAILDVLERRLGLGPTDTVYSKHLLGGVRGWARRPGRALRPSPVF</sequence>
<protein>
    <submittedName>
        <fullName evidence="1">Uncharacterized protein</fullName>
    </submittedName>
</protein>
<evidence type="ECO:0000313" key="1">
    <source>
        <dbReference type="EMBL" id="VEL39531.1"/>
    </source>
</evidence>